<dbReference type="SUPFAM" id="SSF56112">
    <property type="entry name" value="Protein kinase-like (PK-like)"/>
    <property type="match status" value="1"/>
</dbReference>
<evidence type="ECO:0000256" key="13">
    <source>
        <dbReference type="ARBA" id="ARBA00023136"/>
    </source>
</evidence>
<feature type="disulfide bond" evidence="16">
    <location>
        <begin position="265"/>
        <end position="282"/>
    </location>
</feature>
<dbReference type="InterPro" id="IPR000742">
    <property type="entry name" value="EGF"/>
</dbReference>
<dbReference type="RefSeq" id="XP_010920076.1">
    <property type="nucleotide sequence ID" value="XM_010921774.3"/>
</dbReference>
<evidence type="ECO:0000256" key="12">
    <source>
        <dbReference type="ARBA" id="ARBA00022989"/>
    </source>
</evidence>
<dbReference type="SMART" id="SM00220">
    <property type="entry name" value="S_TKc"/>
    <property type="match status" value="1"/>
</dbReference>
<dbReference type="FunFam" id="2.10.25.10:FF:000038">
    <property type="entry name" value="Fibrillin 2"/>
    <property type="match status" value="1"/>
</dbReference>
<organism evidence="22 23">
    <name type="scientific">Elaeis guineensis var. tenera</name>
    <name type="common">Oil palm</name>
    <dbReference type="NCBI Taxonomy" id="51953"/>
    <lineage>
        <taxon>Eukaryota</taxon>
        <taxon>Viridiplantae</taxon>
        <taxon>Streptophyta</taxon>
        <taxon>Embryophyta</taxon>
        <taxon>Tracheophyta</taxon>
        <taxon>Spermatophyta</taxon>
        <taxon>Magnoliopsida</taxon>
        <taxon>Liliopsida</taxon>
        <taxon>Arecaceae</taxon>
        <taxon>Arecoideae</taxon>
        <taxon>Cocoseae</taxon>
        <taxon>Elaeidinae</taxon>
        <taxon>Elaeis</taxon>
    </lineage>
</organism>
<keyword evidence="23" id="KW-0675">Receptor</keyword>
<dbReference type="OrthoDB" id="4062651at2759"/>
<dbReference type="InterPro" id="IPR017441">
    <property type="entry name" value="Protein_kinase_ATP_BS"/>
</dbReference>
<dbReference type="PANTHER" id="PTHR27005:SF283">
    <property type="entry name" value="OS02G0633066 PROTEIN"/>
    <property type="match status" value="1"/>
</dbReference>
<dbReference type="InterPro" id="IPR045274">
    <property type="entry name" value="WAK-like"/>
</dbReference>
<dbReference type="GO" id="GO:0004674">
    <property type="term" value="F:protein serine/threonine kinase activity"/>
    <property type="evidence" value="ECO:0007669"/>
    <property type="project" value="UniProtKB-KW"/>
</dbReference>
<comment type="function">
    <text evidence="15">Serine/threonine-protein kinase that may function as a signaling receptor of extracellular matrix component. Binding to pectin may have significance in the control of cell expansion, morphogenesis and development.</text>
</comment>
<dbReference type="PROSITE" id="PS00107">
    <property type="entry name" value="PROTEIN_KINASE_ATP"/>
    <property type="match status" value="1"/>
</dbReference>
<keyword evidence="8" id="KW-0677">Repeat</keyword>
<dbReference type="Gene3D" id="1.10.510.10">
    <property type="entry name" value="Transferase(Phosphotransferase) domain 1"/>
    <property type="match status" value="1"/>
</dbReference>
<keyword evidence="13 18" id="KW-0472">Membrane</keyword>
<gene>
    <name evidence="23" type="primary">LOC105044008</name>
</gene>
<keyword evidence="9 17" id="KW-0547">Nucleotide-binding</keyword>
<dbReference type="Gene3D" id="3.30.200.20">
    <property type="entry name" value="Phosphorylase Kinase, domain 1"/>
    <property type="match status" value="1"/>
</dbReference>
<dbReference type="GO" id="GO:0005524">
    <property type="term" value="F:ATP binding"/>
    <property type="evidence" value="ECO:0007669"/>
    <property type="project" value="UniProtKB-UniRule"/>
</dbReference>
<evidence type="ECO:0000256" key="18">
    <source>
        <dbReference type="SAM" id="Phobius"/>
    </source>
</evidence>
<dbReference type="InterPro" id="IPR000719">
    <property type="entry name" value="Prot_kinase_dom"/>
</dbReference>
<feature type="domain" description="EGF-like" evidence="21">
    <location>
        <begin position="257"/>
        <end position="295"/>
    </location>
</feature>
<dbReference type="Gene3D" id="2.10.25.10">
    <property type="entry name" value="Laminin"/>
    <property type="match status" value="2"/>
</dbReference>
<dbReference type="PROSITE" id="PS00010">
    <property type="entry name" value="ASX_HYDROXYL"/>
    <property type="match status" value="1"/>
</dbReference>
<evidence type="ECO:0000313" key="23">
    <source>
        <dbReference type="RefSeq" id="XP_010920076.1"/>
    </source>
</evidence>
<reference evidence="23" key="1">
    <citation type="submission" date="2025-08" db="UniProtKB">
        <authorList>
            <consortium name="RefSeq"/>
        </authorList>
    </citation>
    <scope>IDENTIFICATION</scope>
</reference>
<accession>A0A6I9RA81</accession>
<feature type="chain" id="PRO_5026863440" evidence="19">
    <location>
        <begin position="21"/>
        <end position="739"/>
    </location>
</feature>
<dbReference type="GO" id="GO:0005886">
    <property type="term" value="C:plasma membrane"/>
    <property type="evidence" value="ECO:0007669"/>
    <property type="project" value="TreeGrafter"/>
</dbReference>
<dbReference type="FunFam" id="3.30.200.20:FF:000043">
    <property type="entry name" value="Wall-associated receptor kinase 2"/>
    <property type="match status" value="1"/>
</dbReference>
<dbReference type="InterPro" id="IPR008271">
    <property type="entry name" value="Ser/Thr_kinase_AS"/>
</dbReference>
<dbReference type="PANTHER" id="PTHR27005">
    <property type="entry name" value="WALL-ASSOCIATED RECEPTOR KINASE-LIKE 21"/>
    <property type="match status" value="1"/>
</dbReference>
<keyword evidence="3 16" id="KW-0245">EGF-like domain</keyword>
<dbReference type="SMART" id="SM00181">
    <property type="entry name" value="EGF"/>
    <property type="match status" value="2"/>
</dbReference>
<evidence type="ECO:0000256" key="3">
    <source>
        <dbReference type="ARBA" id="ARBA00022536"/>
    </source>
</evidence>
<evidence type="ECO:0000256" key="17">
    <source>
        <dbReference type="PROSITE-ProRule" id="PRU10141"/>
    </source>
</evidence>
<comment type="subcellular location">
    <subcellularLocation>
        <location evidence="1">Membrane</location>
        <topology evidence="1">Single-pass type I membrane protein</topology>
    </subcellularLocation>
</comment>
<keyword evidence="7 19" id="KW-0732">Signal</keyword>
<evidence type="ECO:0000256" key="9">
    <source>
        <dbReference type="ARBA" id="ARBA00022741"/>
    </source>
</evidence>
<dbReference type="Proteomes" id="UP000504607">
    <property type="component" value="Chromosome 4"/>
</dbReference>
<dbReference type="PROSITE" id="PS00108">
    <property type="entry name" value="PROTEIN_KINASE_ST"/>
    <property type="match status" value="1"/>
</dbReference>
<comment type="caution">
    <text evidence="16">Lacks conserved residue(s) required for the propagation of feature annotation.</text>
</comment>
<dbReference type="InParanoid" id="A0A6I9RA81"/>
<evidence type="ECO:0000256" key="16">
    <source>
        <dbReference type="PROSITE-ProRule" id="PRU00076"/>
    </source>
</evidence>
<evidence type="ECO:0000256" key="11">
    <source>
        <dbReference type="ARBA" id="ARBA00022840"/>
    </source>
</evidence>
<dbReference type="PROSITE" id="PS50026">
    <property type="entry name" value="EGF_3"/>
    <property type="match status" value="2"/>
</dbReference>
<dbReference type="InterPro" id="IPR001881">
    <property type="entry name" value="EGF-like_Ca-bd_dom"/>
</dbReference>
<evidence type="ECO:0000256" key="10">
    <source>
        <dbReference type="ARBA" id="ARBA00022777"/>
    </source>
</evidence>
<dbReference type="CDD" id="cd14066">
    <property type="entry name" value="STKc_IRAK"/>
    <property type="match status" value="1"/>
</dbReference>
<evidence type="ECO:0000259" key="20">
    <source>
        <dbReference type="PROSITE" id="PS50011"/>
    </source>
</evidence>
<dbReference type="PROSITE" id="PS01187">
    <property type="entry name" value="EGF_CA"/>
    <property type="match status" value="1"/>
</dbReference>
<dbReference type="SMART" id="SM00179">
    <property type="entry name" value="EGF_CA"/>
    <property type="match status" value="2"/>
</dbReference>
<evidence type="ECO:0000256" key="14">
    <source>
        <dbReference type="ARBA" id="ARBA00023157"/>
    </source>
</evidence>
<feature type="domain" description="EGF-like" evidence="21">
    <location>
        <begin position="300"/>
        <end position="343"/>
    </location>
</feature>
<evidence type="ECO:0000256" key="4">
    <source>
        <dbReference type="ARBA" id="ARBA00022553"/>
    </source>
</evidence>
<feature type="binding site" evidence="17">
    <location>
        <position position="449"/>
    </location>
    <ligand>
        <name>ATP</name>
        <dbReference type="ChEBI" id="CHEBI:30616"/>
    </ligand>
</feature>
<evidence type="ECO:0000313" key="22">
    <source>
        <dbReference type="Proteomes" id="UP000504607"/>
    </source>
</evidence>
<keyword evidence="4" id="KW-0597">Phosphoprotein</keyword>
<keyword evidence="2" id="KW-0723">Serine/threonine-protein kinase</keyword>
<keyword evidence="5" id="KW-0808">Transferase</keyword>
<keyword evidence="22" id="KW-1185">Reference proteome</keyword>
<evidence type="ECO:0000256" key="6">
    <source>
        <dbReference type="ARBA" id="ARBA00022692"/>
    </source>
</evidence>
<evidence type="ECO:0000256" key="2">
    <source>
        <dbReference type="ARBA" id="ARBA00022527"/>
    </source>
</evidence>
<evidence type="ECO:0000256" key="15">
    <source>
        <dbReference type="ARBA" id="ARBA00058961"/>
    </source>
</evidence>
<evidence type="ECO:0000256" key="5">
    <source>
        <dbReference type="ARBA" id="ARBA00022679"/>
    </source>
</evidence>
<keyword evidence="14 16" id="KW-1015">Disulfide bond</keyword>
<evidence type="ECO:0000256" key="1">
    <source>
        <dbReference type="ARBA" id="ARBA00004479"/>
    </source>
</evidence>
<dbReference type="InterPro" id="IPR011009">
    <property type="entry name" value="Kinase-like_dom_sf"/>
</dbReference>
<sequence length="739" mass="81241">MVVLPLFMLQVLWLVPPSSSNMLDPSVLQGNAPQCYNQTGIQIQYPFGGVGNGSIGLTPLAGFEIECNGSLPKLKLGSDRYPLLNLSLDDGYVRIVGQVLASRCPDNSSGHSLGPYHVPDLTDTPYTFSAARNKFTATGCDAMALIHGSGNKRVSSGCVSFCADLVTVTPGVCSGVGCCQAPVPPGLKSFQLEFSSVRNLSGSTNESAKLPCSKAFIVDKAWYNFTRDDLRGNPGDEYRPVFLDWAIGNQKCQEVIRRNDTDYACKDNSHCIDSPDVAGYRCSCDHGYIGNPYSSGGCKDIDECAHPDTNPCARKCTNTKGSYKCSCPRGTRGDGLKTGTGCERIAPLDIALAVGLVSLVVLFVVSFWVYWGLKKRRIRKLKQTYFFQNGGLLLHQRIASRQETAKIFSSEELETATDNFNENRVVGRGGYGTVYKGVLADGRVVAIKKSKLVDETQIEQFINEVVILSQINHRNVVKLLGCCLETQVPLLVYEFISNGTLFHHIHDKSTSSMSWENLLRIAVETAGALAYLHSAASIPIIHRDIKSANILLDENYTAKVSDFGASRLVPYDQTHITTLVQGTLGYLDPEYFHTSQLTDKSDVYSFGVVLVELLTKEKVISFCRTEEGRNLASHFVTLEENHRLLEAVDGQIVNEAGERHLFVVAQLAKRCLSLKGEERPTMKEVAVELDALRRLMKLHFVPKSHDELSPGTYPNPHNSGTMGQCSMEDSLLLSMEFPR</sequence>
<dbReference type="PROSITE" id="PS50011">
    <property type="entry name" value="PROTEIN_KINASE_DOM"/>
    <property type="match status" value="1"/>
</dbReference>
<feature type="transmembrane region" description="Helical" evidence="18">
    <location>
        <begin position="350"/>
        <end position="373"/>
    </location>
</feature>
<protein>
    <submittedName>
        <fullName evidence="23">Wall-associated receptor kinase 5 isoform X1</fullName>
    </submittedName>
</protein>
<dbReference type="GeneID" id="105044008"/>
<dbReference type="FunFam" id="1.10.510.10:FF:000084">
    <property type="entry name" value="Wall-associated receptor kinase 2"/>
    <property type="match status" value="1"/>
</dbReference>
<dbReference type="GO" id="GO:0007166">
    <property type="term" value="P:cell surface receptor signaling pathway"/>
    <property type="evidence" value="ECO:0007669"/>
    <property type="project" value="InterPro"/>
</dbReference>
<keyword evidence="12 18" id="KW-1133">Transmembrane helix</keyword>
<keyword evidence="11 17" id="KW-0067">ATP-binding</keyword>
<evidence type="ECO:0000256" key="19">
    <source>
        <dbReference type="SAM" id="SignalP"/>
    </source>
</evidence>
<dbReference type="InterPro" id="IPR000152">
    <property type="entry name" value="EGF-type_Asp/Asn_hydroxyl_site"/>
</dbReference>
<evidence type="ECO:0000256" key="7">
    <source>
        <dbReference type="ARBA" id="ARBA00022729"/>
    </source>
</evidence>
<dbReference type="SUPFAM" id="SSF57184">
    <property type="entry name" value="Growth factor receptor domain"/>
    <property type="match status" value="1"/>
</dbReference>
<dbReference type="GO" id="GO:0005509">
    <property type="term" value="F:calcium ion binding"/>
    <property type="evidence" value="ECO:0007669"/>
    <property type="project" value="InterPro"/>
</dbReference>
<dbReference type="InterPro" id="IPR049883">
    <property type="entry name" value="NOTCH1_EGF-like"/>
</dbReference>
<feature type="signal peptide" evidence="19">
    <location>
        <begin position="1"/>
        <end position="20"/>
    </location>
</feature>
<evidence type="ECO:0000256" key="8">
    <source>
        <dbReference type="ARBA" id="ARBA00022737"/>
    </source>
</evidence>
<keyword evidence="10 23" id="KW-0418">Kinase</keyword>
<dbReference type="InterPro" id="IPR018097">
    <property type="entry name" value="EGF_Ca-bd_CS"/>
</dbReference>
<dbReference type="InterPro" id="IPR009030">
    <property type="entry name" value="Growth_fac_rcpt_cys_sf"/>
</dbReference>
<proteinExistence type="predicted"/>
<feature type="domain" description="Protein kinase" evidence="20">
    <location>
        <begin position="420"/>
        <end position="692"/>
    </location>
</feature>
<keyword evidence="6 18" id="KW-0812">Transmembrane</keyword>
<dbReference type="FunCoup" id="A0A6I9RA81">
    <property type="interactions" value="349"/>
</dbReference>
<dbReference type="Pfam" id="PF07645">
    <property type="entry name" value="EGF_CA"/>
    <property type="match status" value="1"/>
</dbReference>
<evidence type="ECO:0000259" key="21">
    <source>
        <dbReference type="PROSITE" id="PS50026"/>
    </source>
</evidence>
<dbReference type="Pfam" id="PF00069">
    <property type="entry name" value="Pkinase"/>
    <property type="match status" value="1"/>
</dbReference>
<name>A0A6I9RA81_ELAGV</name>
<dbReference type="AlphaFoldDB" id="A0A6I9RA81"/>
<dbReference type="CDD" id="cd00054">
    <property type="entry name" value="EGF_CA"/>
    <property type="match status" value="1"/>
</dbReference>
<dbReference type="KEGG" id="egu:105044008"/>